<dbReference type="PANTHER" id="PTHR35841">
    <property type="entry name" value="PHOSPHONATES-BINDING PERIPLASMIC PROTEIN"/>
    <property type="match status" value="1"/>
</dbReference>
<dbReference type="PANTHER" id="PTHR35841:SF1">
    <property type="entry name" value="PHOSPHONATES-BINDING PERIPLASMIC PROTEIN"/>
    <property type="match status" value="1"/>
</dbReference>
<dbReference type="EMBL" id="QHLQ01000019">
    <property type="protein sequence ID" value="NIZ62584.1"/>
    <property type="molecule type" value="Genomic_DNA"/>
</dbReference>
<dbReference type="Proteomes" id="UP001429564">
    <property type="component" value="Unassembled WGS sequence"/>
</dbReference>
<organism evidence="1 2">
    <name type="scientific">Parasedimentitalea denitrificans</name>
    <dbReference type="NCBI Taxonomy" id="2211118"/>
    <lineage>
        <taxon>Bacteria</taxon>
        <taxon>Pseudomonadati</taxon>
        <taxon>Pseudomonadota</taxon>
        <taxon>Alphaproteobacteria</taxon>
        <taxon>Rhodobacterales</taxon>
        <taxon>Paracoccaceae</taxon>
        <taxon>Parasedimentitalea</taxon>
    </lineage>
</organism>
<evidence type="ECO:0000313" key="2">
    <source>
        <dbReference type="Proteomes" id="UP001429564"/>
    </source>
</evidence>
<proteinExistence type="predicted"/>
<dbReference type="SUPFAM" id="SSF53850">
    <property type="entry name" value="Periplasmic binding protein-like II"/>
    <property type="match status" value="1"/>
</dbReference>
<sequence length="283" mass="30918">MSRLAAQLGVAVLATGLTILPVTAQADLTLTFGTYAADKPTDTVRKYRPFLNFLAERMSAELGETVTIKMKIAKEYEAGIDQLASGEVDFARFGPASYVLAMKQNADVQLVTMESKKGSKRFKGVIVVHEDSDLQSVEQLTGRSFAFGDELSTIGRYLAQSHLLEAGISGAELQDFAYLGRHDLVGEAVGAGRFSAGALKESTYKKLVTKGVPIRVLMSFDNVTKPWLASANVSPRVVEAMRRVMLASENEEIVRQISKNGFLEGTDADYDFVRQAMTRSNLF</sequence>
<name>A0ABX0WCR9_9RHOB</name>
<gene>
    <name evidence="1" type="ORF">DL239_16555</name>
</gene>
<accession>A0ABX0WCR9</accession>
<dbReference type="Gene3D" id="3.40.190.10">
    <property type="entry name" value="Periplasmic binding protein-like II"/>
    <property type="match status" value="2"/>
</dbReference>
<dbReference type="Pfam" id="PF12974">
    <property type="entry name" value="Phosphonate-bd"/>
    <property type="match status" value="1"/>
</dbReference>
<reference evidence="1 2" key="1">
    <citation type="submission" date="2018-05" db="EMBL/GenBank/DDBJ databases">
        <authorList>
            <person name="Zhang Y.-J."/>
        </authorList>
    </citation>
    <scope>NUCLEOTIDE SEQUENCE [LARGE SCALE GENOMIC DNA]</scope>
    <source>
        <strain evidence="1 2">CY04</strain>
    </source>
</reference>
<keyword evidence="2" id="KW-1185">Reference proteome</keyword>
<comment type="caution">
    <text evidence="1">The sequence shown here is derived from an EMBL/GenBank/DDBJ whole genome shotgun (WGS) entry which is preliminary data.</text>
</comment>
<evidence type="ECO:0000313" key="1">
    <source>
        <dbReference type="EMBL" id="NIZ62584.1"/>
    </source>
</evidence>
<protein>
    <submittedName>
        <fullName evidence="1">Phosphonate ABC transporter substrate-binding protein</fullName>
    </submittedName>
</protein>